<sequence length="114" mass="12657">MVRIVVTCAIALFAFIFSGFSHSQSAWATPVDSGVQIFQVQCAGCHAHGGNIIRRRRTLKKKALHRNGIDSPEEIALLVTNGKNNMSAFEDRLSPEEIEAVSAYVWEQAELGWR</sequence>
<dbReference type="InterPro" id="IPR036909">
    <property type="entry name" value="Cyt_c-like_dom_sf"/>
</dbReference>
<evidence type="ECO:0000256" key="3">
    <source>
        <dbReference type="ARBA" id="ARBA00022448"/>
    </source>
</evidence>
<evidence type="ECO:0000259" key="11">
    <source>
        <dbReference type="PROSITE" id="PS51007"/>
    </source>
</evidence>
<name>A0A8J7B8L4_9CYAN</name>
<comment type="caution">
    <text evidence="12">The sequence shown here is derived from an EMBL/GenBank/DDBJ whole genome shotgun (WGS) entry which is preliminary data.</text>
</comment>
<dbReference type="PROSITE" id="PS51007">
    <property type="entry name" value="CYTC"/>
    <property type="match status" value="1"/>
</dbReference>
<dbReference type="PANTHER" id="PTHR34688:SF2">
    <property type="entry name" value="CYTOCHROME C6, CHLOROPLASTIC"/>
    <property type="match status" value="1"/>
</dbReference>
<dbReference type="GO" id="GO:0009055">
    <property type="term" value="F:electron transfer activity"/>
    <property type="evidence" value="ECO:0007669"/>
    <property type="project" value="InterPro"/>
</dbReference>
<dbReference type="PRINTS" id="PR00605">
    <property type="entry name" value="CYTCHROMECIC"/>
</dbReference>
<proteinExistence type="inferred from homology"/>
<keyword evidence="6" id="KW-0249">Electron transport</keyword>
<evidence type="ECO:0000256" key="1">
    <source>
        <dbReference type="ARBA" id="ARBA00004518"/>
    </source>
</evidence>
<feature type="signal peptide" evidence="10">
    <location>
        <begin position="1"/>
        <end position="23"/>
    </location>
</feature>
<evidence type="ECO:0000256" key="9">
    <source>
        <dbReference type="PROSITE-ProRule" id="PRU00433"/>
    </source>
</evidence>
<reference evidence="12" key="1">
    <citation type="submission" date="2020-10" db="EMBL/GenBank/DDBJ databases">
        <authorList>
            <person name="Castelo-Branco R."/>
            <person name="Eusebio N."/>
            <person name="Adriana R."/>
            <person name="Vieira A."/>
            <person name="Brugerolle De Fraissinette N."/>
            <person name="Rezende De Castro R."/>
            <person name="Schneider M.P."/>
            <person name="Vasconcelos V."/>
            <person name="Leao P.N."/>
        </authorList>
    </citation>
    <scope>NUCLEOTIDE SEQUENCE</scope>
    <source>
        <strain evidence="12">LEGE 07157</strain>
    </source>
</reference>
<dbReference type="GO" id="GO:0005506">
    <property type="term" value="F:iron ion binding"/>
    <property type="evidence" value="ECO:0007669"/>
    <property type="project" value="InterPro"/>
</dbReference>
<evidence type="ECO:0000256" key="5">
    <source>
        <dbReference type="ARBA" id="ARBA00022723"/>
    </source>
</evidence>
<keyword evidence="5 9" id="KW-0479">Metal-binding</keyword>
<comment type="subcellular location">
    <subcellularLocation>
        <location evidence="1">Cellular thylakoid lumen</location>
    </subcellularLocation>
</comment>
<evidence type="ECO:0000256" key="8">
    <source>
        <dbReference type="ARBA" id="ARBA00023078"/>
    </source>
</evidence>
<gene>
    <name evidence="12" type="ORF">IQ249_02140</name>
</gene>
<keyword evidence="3" id="KW-0813">Transport</keyword>
<evidence type="ECO:0000256" key="6">
    <source>
        <dbReference type="ARBA" id="ARBA00022982"/>
    </source>
</evidence>
<organism evidence="12 13">
    <name type="scientific">Lusitaniella coriacea LEGE 07157</name>
    <dbReference type="NCBI Taxonomy" id="945747"/>
    <lineage>
        <taxon>Bacteria</taxon>
        <taxon>Bacillati</taxon>
        <taxon>Cyanobacteriota</taxon>
        <taxon>Cyanophyceae</taxon>
        <taxon>Spirulinales</taxon>
        <taxon>Lusitaniellaceae</taxon>
        <taxon>Lusitaniella</taxon>
    </lineage>
</organism>
<keyword evidence="13" id="KW-1185">Reference proteome</keyword>
<dbReference type="Gene3D" id="1.10.760.10">
    <property type="entry name" value="Cytochrome c-like domain"/>
    <property type="match status" value="1"/>
</dbReference>
<dbReference type="RefSeq" id="WP_194027773.1">
    <property type="nucleotide sequence ID" value="NZ_JADEWZ010000002.1"/>
</dbReference>
<evidence type="ECO:0000256" key="7">
    <source>
        <dbReference type="ARBA" id="ARBA00023004"/>
    </source>
</evidence>
<keyword evidence="7 9" id="KW-0408">Iron</keyword>
<comment type="similarity">
    <text evidence="2">Belongs to the cytochrome c family. PetJ subfamily.</text>
</comment>
<dbReference type="InterPro" id="IPR008168">
    <property type="entry name" value="Cyt_C_IC"/>
</dbReference>
<evidence type="ECO:0000256" key="2">
    <source>
        <dbReference type="ARBA" id="ARBA00009650"/>
    </source>
</evidence>
<dbReference type="SUPFAM" id="SSF46626">
    <property type="entry name" value="Cytochrome c"/>
    <property type="match status" value="1"/>
</dbReference>
<evidence type="ECO:0000256" key="4">
    <source>
        <dbReference type="ARBA" id="ARBA00022617"/>
    </source>
</evidence>
<evidence type="ECO:0000313" key="12">
    <source>
        <dbReference type="EMBL" id="MBE9114688.1"/>
    </source>
</evidence>
<evidence type="ECO:0000256" key="10">
    <source>
        <dbReference type="SAM" id="SignalP"/>
    </source>
</evidence>
<dbReference type="Proteomes" id="UP000654482">
    <property type="component" value="Unassembled WGS sequence"/>
</dbReference>
<feature type="chain" id="PRO_5035267653" evidence="10">
    <location>
        <begin position="24"/>
        <end position="114"/>
    </location>
</feature>
<dbReference type="AlphaFoldDB" id="A0A8J7B8L4"/>
<keyword evidence="8" id="KW-0793">Thylakoid</keyword>
<keyword evidence="4 9" id="KW-0349">Heme</keyword>
<accession>A0A8J7B8L4</accession>
<protein>
    <submittedName>
        <fullName evidence="12">C-type cytochrome</fullName>
    </submittedName>
</protein>
<dbReference type="InterPro" id="IPR009056">
    <property type="entry name" value="Cyt_c-like_dom"/>
</dbReference>
<dbReference type="EMBL" id="JADEWZ010000002">
    <property type="protein sequence ID" value="MBE9114688.1"/>
    <property type="molecule type" value="Genomic_DNA"/>
</dbReference>
<dbReference type="PANTHER" id="PTHR34688">
    <property type="entry name" value="CYTOCHROME C6, CHLOROPLASTIC"/>
    <property type="match status" value="1"/>
</dbReference>
<dbReference type="GO" id="GO:0031979">
    <property type="term" value="C:plasma membrane-derived thylakoid lumen"/>
    <property type="evidence" value="ECO:0007669"/>
    <property type="project" value="UniProtKB-SubCell"/>
</dbReference>
<evidence type="ECO:0000313" key="13">
    <source>
        <dbReference type="Proteomes" id="UP000654482"/>
    </source>
</evidence>
<dbReference type="GO" id="GO:0020037">
    <property type="term" value="F:heme binding"/>
    <property type="evidence" value="ECO:0007669"/>
    <property type="project" value="InterPro"/>
</dbReference>
<keyword evidence="10" id="KW-0732">Signal</keyword>
<feature type="domain" description="Cytochrome c" evidence="11">
    <location>
        <begin position="29"/>
        <end position="109"/>
    </location>
</feature>
<dbReference type="Pfam" id="PF13442">
    <property type="entry name" value="Cytochrome_CBB3"/>
    <property type="match status" value="1"/>
</dbReference>
<dbReference type="InterPro" id="IPR023655">
    <property type="entry name" value="Cyt_C6"/>
</dbReference>